<sequence>MIFGHYASATVYATVEGAECALESRFLKETGILLLRIPVSLRNRDSADHS</sequence>
<dbReference type="Proteomes" id="UP001050975">
    <property type="component" value="Unassembled WGS sequence"/>
</dbReference>
<evidence type="ECO:0000313" key="2">
    <source>
        <dbReference type="Proteomes" id="UP001050975"/>
    </source>
</evidence>
<organism evidence="1 2">
    <name type="scientific">Microseira wollei NIES-4236</name>
    <dbReference type="NCBI Taxonomy" id="2530354"/>
    <lineage>
        <taxon>Bacteria</taxon>
        <taxon>Bacillati</taxon>
        <taxon>Cyanobacteriota</taxon>
        <taxon>Cyanophyceae</taxon>
        <taxon>Oscillatoriophycideae</taxon>
        <taxon>Aerosakkonematales</taxon>
        <taxon>Aerosakkonemataceae</taxon>
        <taxon>Microseira</taxon>
    </lineage>
</organism>
<comment type="caution">
    <text evidence="1">The sequence shown here is derived from an EMBL/GenBank/DDBJ whole genome shotgun (WGS) entry which is preliminary data.</text>
</comment>
<dbReference type="AlphaFoldDB" id="A0AAV3XEB5"/>
<name>A0AAV3XEB5_9CYAN</name>
<accession>A0AAV3XEB5</accession>
<evidence type="ECO:0000313" key="1">
    <source>
        <dbReference type="EMBL" id="GET38789.1"/>
    </source>
</evidence>
<proteinExistence type="predicted"/>
<reference evidence="1" key="1">
    <citation type="submission" date="2019-10" db="EMBL/GenBank/DDBJ databases">
        <title>Draft genome sequece of Microseira wollei NIES-4236.</title>
        <authorList>
            <person name="Yamaguchi H."/>
            <person name="Suzuki S."/>
            <person name="Kawachi M."/>
        </authorList>
    </citation>
    <scope>NUCLEOTIDE SEQUENCE</scope>
    <source>
        <strain evidence="1">NIES-4236</strain>
    </source>
</reference>
<keyword evidence="2" id="KW-1185">Reference proteome</keyword>
<gene>
    <name evidence="1" type="ORF">MiSe_35480</name>
</gene>
<dbReference type="EMBL" id="BLAY01000052">
    <property type="protein sequence ID" value="GET38789.1"/>
    <property type="molecule type" value="Genomic_DNA"/>
</dbReference>
<protein>
    <submittedName>
        <fullName evidence="1">Uncharacterized protein</fullName>
    </submittedName>
</protein>